<dbReference type="AlphaFoldDB" id="A0A7R9CTS3"/>
<dbReference type="InterPro" id="IPR038508">
    <property type="entry name" value="ArfGAP_dom_sf"/>
</dbReference>
<accession>A0A7R9CTS3</accession>
<dbReference type="SUPFAM" id="SSF48403">
    <property type="entry name" value="Ankyrin repeat"/>
    <property type="match status" value="1"/>
</dbReference>
<name>A0A7R9CTS3_TIMCR</name>
<dbReference type="Gene3D" id="1.10.220.150">
    <property type="entry name" value="Arf GTPase activating protein"/>
    <property type="match status" value="1"/>
</dbReference>
<feature type="compositionally biased region" description="Pro residues" evidence="2">
    <location>
        <begin position="283"/>
        <end position="292"/>
    </location>
</feature>
<dbReference type="EMBL" id="OC318517">
    <property type="protein sequence ID" value="CAD7402339.1"/>
    <property type="molecule type" value="Genomic_DNA"/>
</dbReference>
<protein>
    <submittedName>
        <fullName evidence="3">Uncharacterized protein</fullName>
    </submittedName>
</protein>
<evidence type="ECO:0000313" key="3">
    <source>
        <dbReference type="EMBL" id="CAD7402339.1"/>
    </source>
</evidence>
<dbReference type="Gene3D" id="1.25.40.950">
    <property type="match status" value="1"/>
</dbReference>
<gene>
    <name evidence="3" type="ORF">TCEB3V08_LOCUS6440</name>
</gene>
<reference evidence="3" key="1">
    <citation type="submission" date="2020-11" db="EMBL/GenBank/DDBJ databases">
        <authorList>
            <person name="Tran Van P."/>
        </authorList>
    </citation>
    <scope>NUCLEOTIDE SEQUENCE</scope>
</reference>
<dbReference type="PROSITE" id="PS50088">
    <property type="entry name" value="ANK_REPEAT"/>
    <property type="match status" value="1"/>
</dbReference>
<dbReference type="GO" id="GO:0005096">
    <property type="term" value="F:GTPase activator activity"/>
    <property type="evidence" value="ECO:0007669"/>
    <property type="project" value="InterPro"/>
</dbReference>
<keyword evidence="1" id="KW-0040">ANK repeat</keyword>
<dbReference type="PROSITE" id="PS50297">
    <property type="entry name" value="ANK_REP_REGION"/>
    <property type="match status" value="1"/>
</dbReference>
<organism evidence="3">
    <name type="scientific">Timema cristinae</name>
    <name type="common">Walking stick</name>
    <dbReference type="NCBI Taxonomy" id="61476"/>
    <lineage>
        <taxon>Eukaryota</taxon>
        <taxon>Metazoa</taxon>
        <taxon>Ecdysozoa</taxon>
        <taxon>Arthropoda</taxon>
        <taxon>Hexapoda</taxon>
        <taxon>Insecta</taxon>
        <taxon>Pterygota</taxon>
        <taxon>Neoptera</taxon>
        <taxon>Polyneoptera</taxon>
        <taxon>Phasmatodea</taxon>
        <taxon>Timematodea</taxon>
        <taxon>Timematoidea</taxon>
        <taxon>Timematidae</taxon>
        <taxon>Timema</taxon>
    </lineage>
</organism>
<dbReference type="SMART" id="SM00248">
    <property type="entry name" value="ANK"/>
    <property type="match status" value="2"/>
</dbReference>
<dbReference type="PANTHER" id="PTHR45854">
    <property type="entry name" value="ASAP FAMILY MEMBER"/>
    <property type="match status" value="1"/>
</dbReference>
<evidence type="ECO:0000256" key="2">
    <source>
        <dbReference type="SAM" id="MobiDB-lite"/>
    </source>
</evidence>
<dbReference type="InterPro" id="IPR036770">
    <property type="entry name" value="Ankyrin_rpt-contain_sf"/>
</dbReference>
<sequence length="448" mass="49297">MTNVLFNEIMEATLQQSSKPTPSSTMEERFEFIRAKYVERKFTLQTCEDERDLLSDLEHAVNNKDLHQLLQVFAEGVDLASALPTSEIGETALHLAVVREMGKSLHLVDFLVQNMPTQAIDKPTLHTPDASGSGFNTALHLCAIHDKPECMKLLLRSGADITLKNSQDKTPMAIAREQGNITCENLLHYALERQKSHFENVFTEWNLLHDEASTDFSDDETIIDDRGSLQCSLCYQNGSLTPEKKSRSRPPSFVGDSPVNPRSRSSTSDSLKSGSSPNSSYRPVPPPPPPQNRKPSGMSNTKKRTAPLPPGTNNYGTLPSSHSRIPSDPIVSNNHGYHTLNHPNHKRSPSTDSGVVSTGRTTLTSIFQISGNLGTGDPVPAINPCHHQTARNPHLGQLPSVEGVGSSYECWTPHIGALIHRRSGSSPWVEIPFRAIPKLPSRDLMKMA</sequence>
<feature type="region of interest" description="Disordered" evidence="2">
    <location>
        <begin position="239"/>
        <end position="357"/>
    </location>
</feature>
<feature type="repeat" description="ANK" evidence="1">
    <location>
        <begin position="134"/>
        <end position="166"/>
    </location>
</feature>
<feature type="compositionally biased region" description="Low complexity" evidence="2">
    <location>
        <begin position="263"/>
        <end position="282"/>
    </location>
</feature>
<evidence type="ECO:0000256" key="1">
    <source>
        <dbReference type="PROSITE-ProRule" id="PRU00023"/>
    </source>
</evidence>
<dbReference type="Gene3D" id="1.25.40.20">
    <property type="entry name" value="Ankyrin repeat-containing domain"/>
    <property type="match status" value="1"/>
</dbReference>
<dbReference type="InterPro" id="IPR043593">
    <property type="entry name" value="ASAP"/>
</dbReference>
<dbReference type="Pfam" id="PF12796">
    <property type="entry name" value="Ank_2"/>
    <property type="match status" value="1"/>
</dbReference>
<proteinExistence type="predicted"/>
<dbReference type="InterPro" id="IPR002110">
    <property type="entry name" value="Ankyrin_rpt"/>
</dbReference>
<feature type="compositionally biased region" description="Polar residues" evidence="2">
    <location>
        <begin position="311"/>
        <end position="336"/>
    </location>
</feature>
<dbReference type="PANTHER" id="PTHR45854:SF3">
    <property type="entry name" value="ARFGAP WITH SH3 DOMAIN, ANK REPEAT AND PH DOMAIN-CONTAINING PROTEIN"/>
    <property type="match status" value="1"/>
</dbReference>